<dbReference type="OrthoDB" id="9784339at2"/>
<dbReference type="RefSeq" id="WP_132527521.1">
    <property type="nucleotide sequence ID" value="NZ_SMFV01000006.1"/>
</dbReference>
<dbReference type="Gene3D" id="3.40.50.2300">
    <property type="match status" value="1"/>
</dbReference>
<name>A0A4R1G5G7_9BACT</name>
<reference evidence="3 4" key="1">
    <citation type="submission" date="2019-03" db="EMBL/GenBank/DDBJ databases">
        <title>Genomic Encyclopedia of Archaeal and Bacterial Type Strains, Phase II (KMG-II): from individual species to whole genera.</title>
        <authorList>
            <person name="Goeker M."/>
        </authorList>
    </citation>
    <scope>NUCLEOTIDE SEQUENCE [LARGE SCALE GENOMIC DNA]</scope>
    <source>
        <strain evidence="3 4">DSM 24425</strain>
    </source>
</reference>
<comment type="caution">
    <text evidence="3">The sequence shown here is derived from an EMBL/GenBank/DDBJ whole genome shotgun (WGS) entry which is preliminary data.</text>
</comment>
<dbReference type="GO" id="GO:0046685">
    <property type="term" value="P:response to arsenic-containing substance"/>
    <property type="evidence" value="ECO:0007669"/>
    <property type="project" value="UniProtKB-KW"/>
</dbReference>
<keyword evidence="4" id="KW-1185">Reference proteome</keyword>
<proteinExistence type="predicted"/>
<evidence type="ECO:0000313" key="3">
    <source>
        <dbReference type="EMBL" id="TCK02864.1"/>
    </source>
</evidence>
<protein>
    <submittedName>
        <fullName evidence="3">Arsenate reductase</fullName>
    </submittedName>
</protein>
<dbReference type="Proteomes" id="UP000295777">
    <property type="component" value="Unassembled WGS sequence"/>
</dbReference>
<dbReference type="PANTHER" id="PTHR43428">
    <property type="entry name" value="ARSENATE REDUCTASE"/>
    <property type="match status" value="1"/>
</dbReference>
<accession>A0A4R1G5G7</accession>
<dbReference type="AlphaFoldDB" id="A0A4R1G5G7"/>
<dbReference type="Pfam" id="PF01451">
    <property type="entry name" value="LMWPc"/>
    <property type="match status" value="1"/>
</dbReference>
<feature type="domain" description="Phosphotyrosine protein phosphatase I" evidence="2">
    <location>
        <begin position="5"/>
        <end position="141"/>
    </location>
</feature>
<evidence type="ECO:0000313" key="4">
    <source>
        <dbReference type="Proteomes" id="UP000295777"/>
    </source>
</evidence>
<sequence length="142" mass="15657">MGKSLKVGFICTGNSARSQMAEGFARYYADKFGKKVEVFSAGSNPSGYVHPLAVKVMEERGIDISHQKSKSLEDIPFDFLNVVVTLCGDAAESCPVVDGAKVIHWGLPDPAKVQGEKEERLKAFRVVRDEIEEKVKNLLEQL</sequence>
<dbReference type="SMART" id="SM00226">
    <property type="entry name" value="LMWPc"/>
    <property type="match status" value="1"/>
</dbReference>
<dbReference type="EMBL" id="SMFV01000006">
    <property type="protein sequence ID" value="TCK02864.1"/>
    <property type="molecule type" value="Genomic_DNA"/>
</dbReference>
<dbReference type="PANTHER" id="PTHR43428:SF1">
    <property type="entry name" value="ARSENATE REDUCTASE"/>
    <property type="match status" value="1"/>
</dbReference>
<dbReference type="CDD" id="cd16345">
    <property type="entry name" value="LMWP_ArsC"/>
    <property type="match status" value="1"/>
</dbReference>
<gene>
    <name evidence="3" type="ORF">CLV27_1576</name>
</gene>
<organism evidence="3 4">
    <name type="scientific">Phorcysia thermohydrogeniphila</name>
    <dbReference type="NCBI Taxonomy" id="936138"/>
    <lineage>
        <taxon>Bacteria</taxon>
        <taxon>Pseudomonadati</taxon>
        <taxon>Aquificota</taxon>
        <taxon>Aquificia</taxon>
        <taxon>Desulfurobacteriales</taxon>
        <taxon>Desulfurobacteriaceae</taxon>
        <taxon>Phorcysia</taxon>
    </lineage>
</organism>
<dbReference type="SUPFAM" id="SSF52788">
    <property type="entry name" value="Phosphotyrosine protein phosphatases I"/>
    <property type="match status" value="1"/>
</dbReference>
<dbReference type="InterPro" id="IPR036196">
    <property type="entry name" value="Ptyr_pPase_sf"/>
</dbReference>
<evidence type="ECO:0000259" key="2">
    <source>
        <dbReference type="SMART" id="SM00226"/>
    </source>
</evidence>
<dbReference type="InterPro" id="IPR023485">
    <property type="entry name" value="Ptyr_pPase"/>
</dbReference>
<evidence type="ECO:0000256" key="1">
    <source>
        <dbReference type="ARBA" id="ARBA00022849"/>
    </source>
</evidence>
<keyword evidence="1" id="KW-0059">Arsenical resistance</keyword>